<organism evidence="3 4">
    <name type="scientific">Lysobacter auxotrophicus</name>
    <dbReference type="NCBI Taxonomy" id="2992573"/>
    <lineage>
        <taxon>Bacteria</taxon>
        <taxon>Pseudomonadati</taxon>
        <taxon>Pseudomonadota</taxon>
        <taxon>Gammaproteobacteria</taxon>
        <taxon>Lysobacterales</taxon>
        <taxon>Lysobacteraceae</taxon>
        <taxon>Lysobacter</taxon>
    </lineage>
</organism>
<sequence length="380" mass="41549">MKRLAIFCDGTWNRADQTRDGHACPTNVLQLAMRVAKNAGGVPQITYYDEGVGTGNQLDRLTGGAFGKGLDMNLYEAYRFLMSNYEVGDEIFLFGFSRGAYTVRSLAGLIRKCGILNPRFLKLYAQVATMYCDGDGPNDERPTSFRCIHSLAKANPIPVRMIGVWDTVGALGIPVRGIRWLTADKYKFHDVELSGTVEYACQALAIDERRAPFEAARWAPVPKAGQKVEQVWFAGVHSDIGGGYPPSHKTKGSLSDISLGWMRDNAVANGLQMDHAVEAANPLEPNPLGEMHDSKTGLYRVTAGIDRAIGLAASKTEQPTASSTTTDQTQKLHPSVRARWDADPSYRPPNLQRYFALIKDPRAYSGKAPTAPPVRPGATT</sequence>
<dbReference type="EMBL" id="AP027041">
    <property type="protein sequence ID" value="BDU16923.1"/>
    <property type="molecule type" value="Genomic_DNA"/>
</dbReference>
<dbReference type="Proteomes" id="UP001317822">
    <property type="component" value="Chromosome"/>
</dbReference>
<gene>
    <name evidence="3" type="ORF">LA521A_21240</name>
</gene>
<protein>
    <submittedName>
        <fullName evidence="3">DUF2235 domain-containing protein</fullName>
    </submittedName>
</protein>
<accession>A0ABM8DE91</accession>
<dbReference type="PANTHER" id="PTHR33840">
    <property type="match status" value="1"/>
</dbReference>
<name>A0ABM8DE91_9GAMM</name>
<feature type="domain" description="T6SS Phospholipase effector Tle1-like catalytic" evidence="2">
    <location>
        <begin position="2"/>
        <end position="264"/>
    </location>
</feature>
<dbReference type="SUPFAM" id="SSF53474">
    <property type="entry name" value="alpha/beta-Hydrolases"/>
    <property type="match status" value="1"/>
</dbReference>
<dbReference type="PANTHER" id="PTHR33840:SF1">
    <property type="entry name" value="TLE1 PHOSPHOLIPASE DOMAIN-CONTAINING PROTEIN"/>
    <property type="match status" value="1"/>
</dbReference>
<dbReference type="RefSeq" id="WP_281778893.1">
    <property type="nucleotide sequence ID" value="NZ_AP027041.1"/>
</dbReference>
<feature type="region of interest" description="Disordered" evidence="1">
    <location>
        <begin position="313"/>
        <end position="345"/>
    </location>
</feature>
<dbReference type="Pfam" id="PF09994">
    <property type="entry name" value="T6SS_Tle1-like_cat"/>
    <property type="match status" value="1"/>
</dbReference>
<feature type="compositionally biased region" description="Polar residues" evidence="1">
    <location>
        <begin position="315"/>
        <end position="332"/>
    </location>
</feature>
<proteinExistence type="predicted"/>
<dbReference type="InterPro" id="IPR029058">
    <property type="entry name" value="AB_hydrolase_fold"/>
</dbReference>
<evidence type="ECO:0000259" key="2">
    <source>
        <dbReference type="Pfam" id="PF09994"/>
    </source>
</evidence>
<dbReference type="InterPro" id="IPR018712">
    <property type="entry name" value="Tle1-like_cat"/>
</dbReference>
<evidence type="ECO:0000313" key="3">
    <source>
        <dbReference type="EMBL" id="BDU16923.1"/>
    </source>
</evidence>
<evidence type="ECO:0000256" key="1">
    <source>
        <dbReference type="SAM" id="MobiDB-lite"/>
    </source>
</evidence>
<keyword evidence="4" id="KW-1185">Reference proteome</keyword>
<evidence type="ECO:0000313" key="4">
    <source>
        <dbReference type="Proteomes" id="UP001317822"/>
    </source>
</evidence>
<reference evidence="3 4" key="1">
    <citation type="journal article" date="2023" name="Int. J. Syst. Evol. Microbiol.">
        <title>Physiological and genomic analyses of cobalamin (vitamin B12)-auxotrophy of Lysobacter auxotrophicus sp. nov., a methionine-auxotrophic chitinolytic bacterium isolated from chitin-treated soil.</title>
        <authorList>
            <person name="Saito A."/>
            <person name="Dohra H."/>
            <person name="Hamada M."/>
            <person name="Moriuchi R."/>
            <person name="Kotsuchibashi Y."/>
            <person name="Mori K."/>
        </authorList>
    </citation>
    <scope>NUCLEOTIDE SEQUENCE [LARGE SCALE GENOMIC DNA]</scope>
    <source>
        <strain evidence="3 4">5-21a</strain>
    </source>
</reference>